<feature type="binding site" evidence="6">
    <location>
        <begin position="12"/>
        <end position="19"/>
    </location>
    <ligand>
        <name>ATP</name>
        <dbReference type="ChEBI" id="CHEBI:30616"/>
    </ligand>
</feature>
<proteinExistence type="inferred from homology"/>
<dbReference type="eggNOG" id="COG3709">
    <property type="taxonomic scope" value="Bacteria"/>
</dbReference>
<reference evidence="8 9" key="1">
    <citation type="journal article" date="2010" name="J. Bacteriol.">
        <title>Genome sequences of Oceanicola granulosus HTCC2516(T) and Oceanicola batsensis HTCC2597(TDelta).</title>
        <authorList>
            <person name="Thrash J.C."/>
            <person name="Cho J.C."/>
            <person name="Vergin K.L."/>
            <person name="Giovannoni S.J."/>
        </authorList>
    </citation>
    <scope>NUCLEOTIDE SEQUENCE [LARGE SCALE GENOMIC DNA]</scope>
    <source>
        <strain evidence="9">ATCC BAA-863 / DSM 15984 / KCTC 12145 / HTCC2597</strain>
    </source>
</reference>
<dbReference type="AlphaFoldDB" id="A3TSU3"/>
<protein>
    <recommendedName>
        <fullName evidence="6">Ribose 1,5-bisphosphate phosphokinase PhnN</fullName>
        <ecNumber evidence="6">2.7.4.23</ecNumber>
    </recommendedName>
    <alternativeName>
        <fullName evidence="6">Ribose 1,5-bisphosphokinase</fullName>
    </alternativeName>
</protein>
<gene>
    <name evidence="6" type="primary">phnN</name>
    <name evidence="8" type="ORF">OB2597_05540</name>
</gene>
<feature type="domain" description="Guanylate kinase-like" evidence="7">
    <location>
        <begin position="5"/>
        <end position="179"/>
    </location>
</feature>
<evidence type="ECO:0000259" key="7">
    <source>
        <dbReference type="PROSITE" id="PS50052"/>
    </source>
</evidence>
<dbReference type="GO" id="GO:0005829">
    <property type="term" value="C:cytosol"/>
    <property type="evidence" value="ECO:0007669"/>
    <property type="project" value="TreeGrafter"/>
</dbReference>
<dbReference type="HOGENOM" id="CLU_102477_0_0_5"/>
<comment type="function">
    <text evidence="6">Catalyzes the phosphorylation of ribose 1,5-bisphosphate to 5-phospho-D-ribosyl alpha-1-diphosphate (PRPP).</text>
</comment>
<evidence type="ECO:0000256" key="1">
    <source>
        <dbReference type="ARBA" id="ARBA00000373"/>
    </source>
</evidence>
<dbReference type="EC" id="2.7.4.23" evidence="6"/>
<sequence>MTVAGRLIGVVGPSGVGKDTVMEAVAAARPEVRLVRRVITRPGDAGGEAFDGVSEEAFARRAAAGEFALHWEAHGLRYGIPRAVEGMIAEGRTALVNLSRGVLVQAQARFPRFAVLALTAAPEVLAQRLAGRGRESAEEIARRLERADRALPPGLDRVMTVDNGGALEDTVAEVLALLDPAGTEVTE</sequence>
<dbReference type="HAMAP" id="MF_00836">
    <property type="entry name" value="PhnN"/>
    <property type="match status" value="1"/>
</dbReference>
<comment type="pathway">
    <text evidence="2 6">Metabolic intermediate biosynthesis; 5-phospho-alpha-D-ribose 1-diphosphate biosynthesis; 5-phospho-alpha-D-ribose 1-diphosphate from D-ribose 5-phosphate (route II): step 3/3.</text>
</comment>
<comment type="similarity">
    <text evidence="6">Belongs to the ribose 1,5-bisphosphokinase family.</text>
</comment>
<keyword evidence="9" id="KW-1185">Reference proteome</keyword>
<dbReference type="SMART" id="SM00072">
    <property type="entry name" value="GuKc"/>
    <property type="match status" value="1"/>
</dbReference>
<dbReference type="PANTHER" id="PTHR23117">
    <property type="entry name" value="GUANYLATE KINASE-RELATED"/>
    <property type="match status" value="1"/>
</dbReference>
<dbReference type="InterPro" id="IPR027417">
    <property type="entry name" value="P-loop_NTPase"/>
</dbReference>
<keyword evidence="5 6" id="KW-0067">ATP-binding</keyword>
<comment type="caution">
    <text evidence="8">The sequence shown here is derived from an EMBL/GenBank/DDBJ whole genome shotgun (WGS) entry which is preliminary data.</text>
</comment>
<dbReference type="SUPFAM" id="SSF52540">
    <property type="entry name" value="P-loop containing nucleoside triphosphate hydrolases"/>
    <property type="match status" value="1"/>
</dbReference>
<keyword evidence="3 6" id="KW-0808">Transferase</keyword>
<evidence type="ECO:0000313" key="9">
    <source>
        <dbReference type="Proteomes" id="UP000004318"/>
    </source>
</evidence>
<dbReference type="PANTHER" id="PTHR23117:SF8">
    <property type="entry name" value="RIBOSE 1,5-BISPHOSPHATE PHOSPHOKINASE PHNN"/>
    <property type="match status" value="1"/>
</dbReference>
<evidence type="ECO:0000313" key="8">
    <source>
        <dbReference type="EMBL" id="EAQ04720.1"/>
    </source>
</evidence>
<organism evidence="8 9">
    <name type="scientific">Pseudooceanicola batsensis (strain ATCC BAA-863 / DSM 15984 / KCTC 12145 / HTCC2597)</name>
    <name type="common">Oceanicola batsensis</name>
    <dbReference type="NCBI Taxonomy" id="252305"/>
    <lineage>
        <taxon>Bacteria</taxon>
        <taxon>Pseudomonadati</taxon>
        <taxon>Pseudomonadota</taxon>
        <taxon>Alphaproteobacteria</taxon>
        <taxon>Rhodobacterales</taxon>
        <taxon>Paracoccaceae</taxon>
        <taxon>Pseudooceanicola</taxon>
    </lineage>
</organism>
<dbReference type="GO" id="GO:0033863">
    <property type="term" value="F:ribose 1,5-bisphosphate phosphokinase activity"/>
    <property type="evidence" value="ECO:0007669"/>
    <property type="project" value="UniProtKB-UniRule"/>
</dbReference>
<dbReference type="PROSITE" id="PS50052">
    <property type="entry name" value="GUANYLATE_KINASE_2"/>
    <property type="match status" value="1"/>
</dbReference>
<evidence type="ECO:0000256" key="5">
    <source>
        <dbReference type="ARBA" id="ARBA00022840"/>
    </source>
</evidence>
<keyword evidence="4 6" id="KW-0547">Nucleotide-binding</keyword>
<evidence type="ECO:0000256" key="6">
    <source>
        <dbReference type="HAMAP-Rule" id="MF_00836"/>
    </source>
</evidence>
<dbReference type="Proteomes" id="UP000004318">
    <property type="component" value="Unassembled WGS sequence"/>
</dbReference>
<evidence type="ECO:0000256" key="4">
    <source>
        <dbReference type="ARBA" id="ARBA00022741"/>
    </source>
</evidence>
<dbReference type="InterPro" id="IPR008144">
    <property type="entry name" value="Guanylate_kin-like_dom"/>
</dbReference>
<evidence type="ECO:0000256" key="2">
    <source>
        <dbReference type="ARBA" id="ARBA00005069"/>
    </source>
</evidence>
<accession>A3TSU3</accession>
<dbReference type="GO" id="GO:0005524">
    <property type="term" value="F:ATP binding"/>
    <property type="evidence" value="ECO:0007669"/>
    <property type="project" value="UniProtKB-KW"/>
</dbReference>
<comment type="catalytic activity">
    <reaction evidence="1 6">
        <text>alpha-D-ribose 1,5-bisphosphate + ATP = 5-phospho-alpha-D-ribose 1-diphosphate + ADP</text>
        <dbReference type="Rhea" id="RHEA:20109"/>
        <dbReference type="ChEBI" id="CHEBI:30616"/>
        <dbReference type="ChEBI" id="CHEBI:58017"/>
        <dbReference type="ChEBI" id="CHEBI:68688"/>
        <dbReference type="ChEBI" id="CHEBI:456216"/>
        <dbReference type="EC" id="2.7.4.23"/>
    </reaction>
</comment>
<dbReference type="GO" id="GO:0019634">
    <property type="term" value="P:organic phosphonate metabolic process"/>
    <property type="evidence" value="ECO:0007669"/>
    <property type="project" value="UniProtKB-UniRule"/>
</dbReference>
<dbReference type="InterPro" id="IPR008145">
    <property type="entry name" value="GK/Ca_channel_bsu"/>
</dbReference>
<dbReference type="Gene3D" id="3.40.50.300">
    <property type="entry name" value="P-loop containing nucleotide triphosphate hydrolases"/>
    <property type="match status" value="1"/>
</dbReference>
<dbReference type="GO" id="GO:0006015">
    <property type="term" value="P:5-phosphoribose 1-diphosphate biosynthetic process"/>
    <property type="evidence" value="ECO:0007669"/>
    <property type="project" value="UniProtKB-UniRule"/>
</dbReference>
<dbReference type="EMBL" id="AAMO01000001">
    <property type="protein sequence ID" value="EAQ04720.1"/>
    <property type="molecule type" value="Genomic_DNA"/>
</dbReference>
<dbReference type="STRING" id="252305.OB2597_05540"/>
<dbReference type="Pfam" id="PF00625">
    <property type="entry name" value="Guanylate_kin"/>
    <property type="match status" value="1"/>
</dbReference>
<name>A3TSU3_PSEBH</name>
<dbReference type="NCBIfam" id="TIGR02322">
    <property type="entry name" value="phosphon_PhnN"/>
    <property type="match status" value="1"/>
</dbReference>
<evidence type="ECO:0000256" key="3">
    <source>
        <dbReference type="ARBA" id="ARBA00022679"/>
    </source>
</evidence>
<dbReference type="RefSeq" id="WP_009805337.1">
    <property type="nucleotide sequence ID" value="NZ_CH724131.1"/>
</dbReference>
<dbReference type="InterPro" id="IPR012699">
    <property type="entry name" value="PhnN"/>
</dbReference>
<dbReference type="UniPathway" id="UPA00087">
    <property type="reaction ID" value="UER00175"/>
</dbReference>